<dbReference type="InterPro" id="IPR001810">
    <property type="entry name" value="F-box_dom"/>
</dbReference>
<evidence type="ECO:0000313" key="2">
    <source>
        <dbReference type="EMBL" id="EFP13463.1"/>
    </source>
</evidence>
<dbReference type="AlphaFoldDB" id="E3N0X0"/>
<protein>
    <recommendedName>
        <fullName evidence="1">F-box domain-containing protein</fullName>
    </recommendedName>
</protein>
<gene>
    <name evidence="2" type="ORF">CRE_10443</name>
</gene>
<dbReference type="SMART" id="SM00256">
    <property type="entry name" value="FBOX"/>
    <property type="match status" value="2"/>
</dbReference>
<dbReference type="InterPro" id="IPR040161">
    <property type="entry name" value="FB224"/>
</dbReference>
<dbReference type="InterPro" id="IPR002900">
    <property type="entry name" value="DUF38/FTH_CAE_spp"/>
</dbReference>
<evidence type="ECO:0000313" key="3">
    <source>
        <dbReference type="Proteomes" id="UP000008281"/>
    </source>
</evidence>
<dbReference type="PANTHER" id="PTHR23015">
    <property type="entry name" value="UNCHARACTERIZED C.ELEGANS PROTEIN"/>
    <property type="match status" value="1"/>
</dbReference>
<feature type="domain" description="F-box" evidence="1">
    <location>
        <begin position="851"/>
        <end position="890"/>
    </location>
</feature>
<dbReference type="Proteomes" id="UP000008281">
    <property type="component" value="Unassembled WGS sequence"/>
</dbReference>
<dbReference type="InParanoid" id="E3N0X0"/>
<dbReference type="HOGENOM" id="CLU_306588_0_0_1"/>
<accession>E3N0X0</accession>
<keyword evidence="3" id="KW-1185">Reference proteome</keyword>
<dbReference type="Pfam" id="PF01827">
    <property type="entry name" value="FTH"/>
    <property type="match status" value="1"/>
</dbReference>
<sequence>MPFFYDHVSKKEDKHHPSGIVFSFNDEETDGRTWHWHYTDSTEYRCKYVGGSAGVSTVVTLHGKECLVEDYFISVACEDVEAFVRNQKKEMYYIELEAWKPYRDQKLLEQIINRMCRCLENSLQSRTEKLKVQNLSLPVLKISQAISAVNLLDRDFLSMVTVHLPFEDQVFTADDLIPLIERQGWRRLGLTIQLHKFSSQVLEEVRKFINCTSKQLNLIIIKYQYIDEECYKLIEEATFCKVDICMTGEIVFGVNDFRDQLQEITMRKRLKLKLSDNTISINIFEVPLIMRSIVSNLECPQIQSLRKVSRGIRQCVDYVEPDPHILSYYIWLGNSLRVRIDSMMNRPIWAHYKGSLEQDAVQIEKDFDLNTRHQKSCMDELYIEMFKGIWKLLEEDHWVRSMIFIRLKHALMSRTSPLKVRKLTLITHWQCLLMEILPYLDAEYLESISIQRIRGIDEECTIDLDEIIKTEQWVKAKELCMKTLTARTSIQDMNILNFETIDITVETMSSEDITYCRKNLTQPSVFITFKIQIKNSSIADFLALLGEPYRVVNNLKYIWFFRIENTTEYLHVKLPMPFVYDHIHPSYKCHATEISFSFNHLEVQGRIIQPLGCTKFHYEHVGRSAGVSTAVTLHRREHLVNNLFILVVCEDVEAFLRHQMNQLSRFSLNTFEVDQKMLEPIIYVMCQCLENSLQLRTEKLKVKHFDLSVLEINQVVSTVNLLDREILQTVTVRLPFEDQVFTADDFIPLIEGQERKRLNLTIQLHKLSLKMLEEVRKVSVFNLLTYTSQLISITIICKTIDEKCIELIPEAKYSSDGNTVKFSIDHAEDPIEGMTMLTLSDNKCHLNIFEIPSIMRSIAPNLGCHQIQSLRKVSRRIRHCVDYIKPDPHILACSFWLGNHLRFDIKDMMNEQVVARYKGFLEQEAIRVVNDFDLNTRHQKGCMDELYIGMYEEIWYSKKEDDPELF</sequence>
<name>E3N0X0_CAERE</name>
<organism evidence="3">
    <name type="scientific">Caenorhabditis remanei</name>
    <name type="common">Caenorhabditis vulgaris</name>
    <dbReference type="NCBI Taxonomy" id="31234"/>
    <lineage>
        <taxon>Eukaryota</taxon>
        <taxon>Metazoa</taxon>
        <taxon>Ecdysozoa</taxon>
        <taxon>Nematoda</taxon>
        <taxon>Chromadorea</taxon>
        <taxon>Rhabditida</taxon>
        <taxon>Rhabditina</taxon>
        <taxon>Rhabditomorpha</taxon>
        <taxon>Rhabditoidea</taxon>
        <taxon>Rhabditidae</taxon>
        <taxon>Peloderinae</taxon>
        <taxon>Caenorhabditis</taxon>
    </lineage>
</organism>
<dbReference type="PANTHER" id="PTHR23015:SF25">
    <property type="entry name" value="DUF38 DOMAIN-CONTAINING PROTEIN-RELATED"/>
    <property type="match status" value="1"/>
</dbReference>
<feature type="domain" description="F-box" evidence="1">
    <location>
        <begin position="286"/>
        <end position="325"/>
    </location>
</feature>
<dbReference type="EMBL" id="DS268506">
    <property type="protein sequence ID" value="EFP13463.1"/>
    <property type="molecule type" value="Genomic_DNA"/>
</dbReference>
<reference evidence="2" key="1">
    <citation type="submission" date="2007-07" db="EMBL/GenBank/DDBJ databases">
        <title>PCAP assembly of the Caenorhabditis remanei genome.</title>
        <authorList>
            <consortium name="The Caenorhabditis remanei Sequencing Consortium"/>
            <person name="Wilson R.K."/>
        </authorList>
    </citation>
    <scope>NUCLEOTIDE SEQUENCE [LARGE SCALE GENOMIC DNA]</scope>
    <source>
        <strain evidence="2">PB4641</strain>
    </source>
</reference>
<dbReference type="GO" id="GO:0045087">
    <property type="term" value="P:innate immune response"/>
    <property type="evidence" value="ECO:0007669"/>
    <property type="project" value="TreeGrafter"/>
</dbReference>
<evidence type="ECO:0000259" key="1">
    <source>
        <dbReference type="SMART" id="SM00256"/>
    </source>
</evidence>
<proteinExistence type="predicted"/>